<dbReference type="PANTHER" id="PTHR35395">
    <property type="entry name" value="DUF6536 DOMAIN-CONTAINING PROTEIN"/>
    <property type="match status" value="1"/>
</dbReference>
<keyword evidence="4" id="KW-1185">Reference proteome</keyword>
<keyword evidence="1" id="KW-0812">Transmembrane</keyword>
<feature type="transmembrane region" description="Helical" evidence="1">
    <location>
        <begin position="482"/>
        <end position="501"/>
    </location>
</feature>
<feature type="transmembrane region" description="Helical" evidence="1">
    <location>
        <begin position="599"/>
        <end position="623"/>
    </location>
</feature>
<gene>
    <name evidence="3" type="ORF">K444DRAFT_559128</name>
</gene>
<sequence>MAWQQYSPYSWTPLTGNDGDLGLNPPRYEDTSYHGYLGVDSGTSEHARALSSSEGYELDDRRSAISSAPLLQPDNYSTYKSSLIEPEIRESVDYGQKRRWRHLSGWKVGVMVCAATAVTVCLLNIALTVWAVINHQVIDGLSYLYTGDCHEVATMSLWIHLGINAMSTVLLSASNYTMQVISSPTRKEVNKAHAKLRWLDIGIPSTRNLRAISWARITMWAILALSSIPLHLMYNTAVFSTLSANGYTYIVVNEDFFAPSAIYNPSGYGASLSVLNTMHELGVQGSLANYTSTKCMDTYGVNFVSTARNVLLVTRDTETSNNTVFNSYYWRSYDQIPYWWICGDAWDSDPYAQKTAVCTPSIAKAEASSWTVYNHHISYCMVELVEEQCRLSFSFVIMLVVIGVNASKACIMILTVWKLNEPTLVTIGDAVASFLRDPDPTTEGICLSTKMDIQKKRWKLQAASPWIPKKQFWFRAASIKRWLTCNLLCIGVIGFGVYLLFQGMSNINIYDIKTLWGLGFGTVNTNSVVGIAPTGLIPTTLFANLPQGILSFLYLTYNGLFSCMLGAHEWSRFARFRKSLRVTAPEGSQRSTYYLQLPYTYALPLLLMSGCLHWLMSQSLFLALVTVYDENGELDESNSISTVGYSCIAIFCALILGSLAVLGGIANGFRKYDDGIPLVGSCSAAISAACHRPSRDSMAYLKPVKWGVVEGTDGSSGVGHCCFSSFEVERPVNRCLYAGEKGKAD</sequence>
<dbReference type="InterPro" id="IPR046623">
    <property type="entry name" value="DUF6536"/>
</dbReference>
<proteinExistence type="predicted"/>
<feature type="transmembrane region" description="Helical" evidence="1">
    <location>
        <begin position="548"/>
        <end position="567"/>
    </location>
</feature>
<feature type="transmembrane region" description="Helical" evidence="1">
    <location>
        <begin position="391"/>
        <end position="417"/>
    </location>
</feature>
<evidence type="ECO:0000256" key="1">
    <source>
        <dbReference type="SAM" id="Phobius"/>
    </source>
</evidence>
<protein>
    <recommendedName>
        <fullName evidence="2">DUF6536 domain-containing protein</fullName>
    </recommendedName>
</protein>
<feature type="transmembrane region" description="Helical" evidence="1">
    <location>
        <begin position="217"/>
        <end position="234"/>
    </location>
</feature>
<dbReference type="STRING" id="1095630.A0A2J6TDW4"/>
<dbReference type="InParanoid" id="A0A2J6TDW4"/>
<dbReference type="EMBL" id="KZ613786">
    <property type="protein sequence ID" value="PMD61225.1"/>
    <property type="molecule type" value="Genomic_DNA"/>
</dbReference>
<evidence type="ECO:0000313" key="3">
    <source>
        <dbReference type="EMBL" id="PMD61225.1"/>
    </source>
</evidence>
<dbReference type="OrthoDB" id="5429634at2759"/>
<feature type="transmembrane region" description="Helical" evidence="1">
    <location>
        <begin position="108"/>
        <end position="133"/>
    </location>
</feature>
<organism evidence="3 4">
    <name type="scientific">Hyaloscypha bicolor E</name>
    <dbReference type="NCBI Taxonomy" id="1095630"/>
    <lineage>
        <taxon>Eukaryota</taxon>
        <taxon>Fungi</taxon>
        <taxon>Dikarya</taxon>
        <taxon>Ascomycota</taxon>
        <taxon>Pezizomycotina</taxon>
        <taxon>Leotiomycetes</taxon>
        <taxon>Helotiales</taxon>
        <taxon>Hyaloscyphaceae</taxon>
        <taxon>Hyaloscypha</taxon>
        <taxon>Hyaloscypha bicolor</taxon>
    </lineage>
</organism>
<feature type="transmembrane region" description="Helical" evidence="1">
    <location>
        <begin position="643"/>
        <end position="662"/>
    </location>
</feature>
<keyword evidence="1" id="KW-0472">Membrane</keyword>
<dbReference type="Proteomes" id="UP000235371">
    <property type="component" value="Unassembled WGS sequence"/>
</dbReference>
<dbReference type="RefSeq" id="XP_024738129.1">
    <property type="nucleotide sequence ID" value="XM_024876858.1"/>
</dbReference>
<evidence type="ECO:0000313" key="4">
    <source>
        <dbReference type="Proteomes" id="UP000235371"/>
    </source>
</evidence>
<dbReference type="PANTHER" id="PTHR35395:SF1">
    <property type="entry name" value="DUF6536 DOMAIN-CONTAINING PROTEIN"/>
    <property type="match status" value="1"/>
</dbReference>
<dbReference type="Pfam" id="PF20163">
    <property type="entry name" value="DUF6536"/>
    <property type="match status" value="1"/>
</dbReference>
<feature type="domain" description="DUF6536" evidence="2">
    <location>
        <begin position="106"/>
        <end position="257"/>
    </location>
</feature>
<accession>A0A2J6TDW4</accession>
<dbReference type="GeneID" id="36584936"/>
<evidence type="ECO:0000259" key="2">
    <source>
        <dbReference type="Pfam" id="PF20163"/>
    </source>
</evidence>
<keyword evidence="1" id="KW-1133">Transmembrane helix</keyword>
<reference evidence="3 4" key="1">
    <citation type="submission" date="2016-04" db="EMBL/GenBank/DDBJ databases">
        <title>A degradative enzymes factory behind the ericoid mycorrhizal symbiosis.</title>
        <authorList>
            <consortium name="DOE Joint Genome Institute"/>
            <person name="Martino E."/>
            <person name="Morin E."/>
            <person name="Grelet G."/>
            <person name="Kuo A."/>
            <person name="Kohler A."/>
            <person name="Daghino S."/>
            <person name="Barry K."/>
            <person name="Choi C."/>
            <person name="Cichocki N."/>
            <person name="Clum A."/>
            <person name="Copeland A."/>
            <person name="Hainaut M."/>
            <person name="Haridas S."/>
            <person name="Labutti K."/>
            <person name="Lindquist E."/>
            <person name="Lipzen A."/>
            <person name="Khouja H.-R."/>
            <person name="Murat C."/>
            <person name="Ohm R."/>
            <person name="Olson A."/>
            <person name="Spatafora J."/>
            <person name="Veneault-Fourrey C."/>
            <person name="Henrissat B."/>
            <person name="Grigoriev I."/>
            <person name="Martin F."/>
            <person name="Perotto S."/>
        </authorList>
    </citation>
    <scope>NUCLEOTIDE SEQUENCE [LARGE SCALE GENOMIC DNA]</scope>
    <source>
        <strain evidence="3 4">E</strain>
    </source>
</reference>
<dbReference type="AlphaFoldDB" id="A0A2J6TDW4"/>
<name>A0A2J6TDW4_9HELO</name>